<gene>
    <name evidence="2" type="ORF">PVAP13_9NG787677</name>
</gene>
<dbReference type="Proteomes" id="UP000823388">
    <property type="component" value="Chromosome 9N"/>
</dbReference>
<accession>A0A8T0N6Y3</accession>
<keyword evidence="3" id="KW-1185">Reference proteome</keyword>
<feature type="region of interest" description="Disordered" evidence="1">
    <location>
        <begin position="154"/>
        <end position="181"/>
    </location>
</feature>
<dbReference type="AlphaFoldDB" id="A0A8T0N6Y3"/>
<dbReference type="EMBL" id="CM029054">
    <property type="protein sequence ID" value="KAG2544052.1"/>
    <property type="molecule type" value="Genomic_DNA"/>
</dbReference>
<comment type="caution">
    <text evidence="2">The sequence shown here is derived from an EMBL/GenBank/DDBJ whole genome shotgun (WGS) entry which is preliminary data.</text>
</comment>
<organism evidence="2 3">
    <name type="scientific">Panicum virgatum</name>
    <name type="common">Blackwell switchgrass</name>
    <dbReference type="NCBI Taxonomy" id="38727"/>
    <lineage>
        <taxon>Eukaryota</taxon>
        <taxon>Viridiplantae</taxon>
        <taxon>Streptophyta</taxon>
        <taxon>Embryophyta</taxon>
        <taxon>Tracheophyta</taxon>
        <taxon>Spermatophyta</taxon>
        <taxon>Magnoliopsida</taxon>
        <taxon>Liliopsida</taxon>
        <taxon>Poales</taxon>
        <taxon>Poaceae</taxon>
        <taxon>PACMAD clade</taxon>
        <taxon>Panicoideae</taxon>
        <taxon>Panicodae</taxon>
        <taxon>Paniceae</taxon>
        <taxon>Panicinae</taxon>
        <taxon>Panicum</taxon>
        <taxon>Panicum sect. Hiantes</taxon>
    </lineage>
</organism>
<evidence type="ECO:0000256" key="1">
    <source>
        <dbReference type="SAM" id="MobiDB-lite"/>
    </source>
</evidence>
<reference evidence="2 3" key="1">
    <citation type="submission" date="2020-05" db="EMBL/GenBank/DDBJ databases">
        <title>WGS assembly of Panicum virgatum.</title>
        <authorList>
            <person name="Lovell J.T."/>
            <person name="Jenkins J."/>
            <person name="Shu S."/>
            <person name="Juenger T.E."/>
            <person name="Schmutz J."/>
        </authorList>
    </citation>
    <scope>NUCLEOTIDE SEQUENCE [LARGE SCALE GENOMIC DNA]</scope>
    <source>
        <strain evidence="3">cv. AP13</strain>
    </source>
</reference>
<protein>
    <submittedName>
        <fullName evidence="2">Uncharacterized protein</fullName>
    </submittedName>
</protein>
<proteinExistence type="predicted"/>
<evidence type="ECO:0000313" key="2">
    <source>
        <dbReference type="EMBL" id="KAG2544052.1"/>
    </source>
</evidence>
<evidence type="ECO:0000313" key="3">
    <source>
        <dbReference type="Proteomes" id="UP000823388"/>
    </source>
</evidence>
<sequence length="181" mass="16815">MTWACAACAAGATACAAAREEGEGPALGGGRRAMAREAASRTRSLGATACAACVTGAATKVAAAARTGDGAAAAPRTEEGAAAVVAGVPAPAGAASTAAVAVAWARPCVRCAASAASRCSGGGCTQGPRTMGACCAAPGGAPRAVQVAASLGSSNDAQGAVGGSGSAGLPATSREGGRRRR</sequence>
<name>A0A8T0N6Y3_PANVG</name>